<organism evidence="4 5">
    <name type="scientific">Virgisporangium ochraceum</name>
    <dbReference type="NCBI Taxonomy" id="65505"/>
    <lineage>
        <taxon>Bacteria</taxon>
        <taxon>Bacillati</taxon>
        <taxon>Actinomycetota</taxon>
        <taxon>Actinomycetes</taxon>
        <taxon>Micromonosporales</taxon>
        <taxon>Micromonosporaceae</taxon>
        <taxon>Virgisporangium</taxon>
    </lineage>
</organism>
<dbReference type="EMBL" id="BOPH01000157">
    <property type="protein sequence ID" value="GIJ75416.1"/>
    <property type="molecule type" value="Genomic_DNA"/>
</dbReference>
<comment type="caution">
    <text evidence="4">The sequence shown here is derived from an EMBL/GenBank/DDBJ whole genome shotgun (WGS) entry which is preliminary data.</text>
</comment>
<dbReference type="Pfam" id="PF09233">
    <property type="entry name" value="Endonuc-EcoRV"/>
    <property type="match status" value="1"/>
</dbReference>
<evidence type="ECO:0000313" key="4">
    <source>
        <dbReference type="EMBL" id="GIJ75416.1"/>
    </source>
</evidence>
<sequence>MTAGTLMTWLADTVHGYRFDLGGVFRRVSEASAWPVVANSPEELEQHLALGGHLLPLPKEPAALANVLEVSIVDFLVAQVERTPGGVVARGTERSYPDLEISGPPFGGGFHAVDVKCARRAANGRSTQSRITLYTGNTYFRHPDLHWPGVPRPFNEYASHLDIIAVYTLNDRLPHRVDNLELIVQEPWRIASRSRSSMTREYIGAVTDLDALRHGRGEFDTPEAFYRYWRAFHFKISEQVQRQYQKALQEAHTELARYRRGPADSSDVPGVG</sequence>
<dbReference type="Gene3D" id="3.40.600.10">
    <property type="entry name" value="DNA mismatch repair MutH/Restriction endonuclease, type II"/>
    <property type="match status" value="1"/>
</dbReference>
<dbReference type="InterPro" id="IPR015314">
    <property type="entry name" value="Restrct_endonuc_II_EcoRV"/>
</dbReference>
<protein>
    <recommendedName>
        <fullName evidence="6">Restriction endonuclease</fullName>
    </recommendedName>
</protein>
<accession>A0A8J4EI68</accession>
<keyword evidence="1" id="KW-0540">Nuclease</keyword>
<name>A0A8J4EI68_9ACTN</name>
<keyword evidence="2" id="KW-0255">Endonuclease</keyword>
<dbReference type="GO" id="GO:0016787">
    <property type="term" value="F:hydrolase activity"/>
    <property type="evidence" value="ECO:0007669"/>
    <property type="project" value="UniProtKB-KW"/>
</dbReference>
<proteinExistence type="predicted"/>
<reference evidence="4" key="1">
    <citation type="submission" date="2021-01" db="EMBL/GenBank/DDBJ databases">
        <title>Whole genome shotgun sequence of Virgisporangium ochraceum NBRC 16418.</title>
        <authorList>
            <person name="Komaki H."/>
            <person name="Tamura T."/>
        </authorList>
    </citation>
    <scope>NUCLEOTIDE SEQUENCE</scope>
    <source>
        <strain evidence="4">NBRC 16418</strain>
    </source>
</reference>
<keyword evidence="5" id="KW-1185">Reference proteome</keyword>
<evidence type="ECO:0000313" key="5">
    <source>
        <dbReference type="Proteomes" id="UP000635606"/>
    </source>
</evidence>
<dbReference type="GO" id="GO:0003677">
    <property type="term" value="F:DNA binding"/>
    <property type="evidence" value="ECO:0007669"/>
    <property type="project" value="InterPro"/>
</dbReference>
<evidence type="ECO:0008006" key="6">
    <source>
        <dbReference type="Google" id="ProtNLM"/>
    </source>
</evidence>
<dbReference type="InterPro" id="IPR011335">
    <property type="entry name" value="Restrct_endonuc-II-like"/>
</dbReference>
<dbReference type="Proteomes" id="UP000635606">
    <property type="component" value="Unassembled WGS sequence"/>
</dbReference>
<evidence type="ECO:0000256" key="1">
    <source>
        <dbReference type="ARBA" id="ARBA00022722"/>
    </source>
</evidence>
<dbReference type="SUPFAM" id="SSF52980">
    <property type="entry name" value="Restriction endonuclease-like"/>
    <property type="match status" value="1"/>
</dbReference>
<dbReference type="InterPro" id="IPR037057">
    <property type="entry name" value="DNA_rep_MutH/T2_RE_sf"/>
</dbReference>
<dbReference type="AlphaFoldDB" id="A0A8J4EI68"/>
<keyword evidence="3" id="KW-0378">Hydrolase</keyword>
<dbReference type="GO" id="GO:0004519">
    <property type="term" value="F:endonuclease activity"/>
    <property type="evidence" value="ECO:0007669"/>
    <property type="project" value="UniProtKB-KW"/>
</dbReference>
<gene>
    <name evidence="4" type="ORF">Voc01_103330</name>
</gene>
<evidence type="ECO:0000256" key="3">
    <source>
        <dbReference type="ARBA" id="ARBA00022801"/>
    </source>
</evidence>
<evidence type="ECO:0000256" key="2">
    <source>
        <dbReference type="ARBA" id="ARBA00022759"/>
    </source>
</evidence>